<evidence type="ECO:0000313" key="3">
    <source>
        <dbReference type="Proteomes" id="UP000321787"/>
    </source>
</evidence>
<sequence length="79" mass="8933">MDASWTNALVGVLSLLTVLLGALIAKFFSVTKDLSDFKTHVAENYATKDEVKDAIERVERQIEIGFNRIYEILNKRDTS</sequence>
<accession>A0A1B9P6D6</accession>
<dbReference type="AlphaFoldDB" id="A0A1B9P6D6"/>
<proteinExistence type="predicted"/>
<organism evidence="2 4">
    <name type="scientific">Aliivibrio fischeri</name>
    <name type="common">Vibrio fischeri</name>
    <dbReference type="NCBI Taxonomy" id="668"/>
    <lineage>
        <taxon>Bacteria</taxon>
        <taxon>Pseudomonadati</taxon>
        <taxon>Pseudomonadota</taxon>
        <taxon>Gammaproteobacteria</taxon>
        <taxon>Vibrionales</taxon>
        <taxon>Vibrionaceae</taxon>
        <taxon>Aliivibrio</taxon>
    </lineage>
</organism>
<reference evidence="1 3" key="1">
    <citation type="submission" date="2019-07" db="EMBL/GenBank/DDBJ databases">
        <title>Whole genome shotgun sequence of Aliivibrio fischeri NBRC 101058.</title>
        <authorList>
            <person name="Hosoyama A."/>
            <person name="Uohara A."/>
            <person name="Ohji S."/>
            <person name="Ichikawa N."/>
        </authorList>
    </citation>
    <scope>NUCLEOTIDE SEQUENCE [LARGE SCALE GENOMIC DNA]</scope>
    <source>
        <strain evidence="1 3">NBRC 101058</strain>
    </source>
</reference>
<evidence type="ECO:0000313" key="4">
    <source>
        <dbReference type="Proteomes" id="UP000448038"/>
    </source>
</evidence>
<evidence type="ECO:0000313" key="1">
    <source>
        <dbReference type="EMBL" id="GEK12011.1"/>
    </source>
</evidence>
<dbReference type="Proteomes" id="UP000448038">
    <property type="component" value="Unassembled WGS sequence"/>
</dbReference>
<name>A0A1B9P6D6_ALIFS</name>
<comment type="caution">
    <text evidence="2">The sequence shown here is derived from an EMBL/GenBank/DDBJ whole genome shotgun (WGS) entry which is preliminary data.</text>
</comment>
<evidence type="ECO:0000313" key="2">
    <source>
        <dbReference type="EMBL" id="MUK51084.1"/>
    </source>
</evidence>
<dbReference type="RefSeq" id="WP_061029413.1">
    <property type="nucleotide sequence ID" value="NZ_BJTZ01000001.1"/>
</dbReference>
<dbReference type="EMBL" id="WOBN01000034">
    <property type="protein sequence ID" value="MUK51084.1"/>
    <property type="molecule type" value="Genomic_DNA"/>
</dbReference>
<protein>
    <submittedName>
        <fullName evidence="2">Uncharacterized protein</fullName>
    </submittedName>
</protein>
<reference evidence="2 4" key="2">
    <citation type="submission" date="2019-11" db="EMBL/GenBank/DDBJ databases">
        <title>Using colonization assays and comparative genomics to discover symbiosis behaviors and factors in Vibrio fischeri.</title>
        <authorList>
            <person name="Bongrand C."/>
            <person name="Moriano-Gutierrez S."/>
            <person name="Arevalo P."/>
            <person name="Mcfall-Ngai M."/>
            <person name="Visick K."/>
            <person name="Polz M.F."/>
            <person name="Ruby E.G."/>
        </authorList>
    </citation>
    <scope>NUCLEOTIDE SEQUENCE [LARGE SCALE GENOMIC DNA]</scope>
    <source>
        <strain evidence="4">emors.4.1</strain>
        <strain evidence="2">Emors.4.1</strain>
    </source>
</reference>
<dbReference type="Proteomes" id="UP000321787">
    <property type="component" value="Unassembled WGS sequence"/>
</dbReference>
<dbReference type="EMBL" id="BJTZ01000001">
    <property type="protein sequence ID" value="GEK12011.1"/>
    <property type="molecule type" value="Genomic_DNA"/>
</dbReference>
<gene>
    <name evidence="1" type="ORF">AFI02nite_00470</name>
    <name evidence="2" type="ORF">GNP88_18270</name>
</gene>